<keyword evidence="2" id="KW-0472">Membrane</keyword>
<protein>
    <submittedName>
        <fullName evidence="3">Uncharacterized protein</fullName>
    </submittedName>
</protein>
<gene>
    <name evidence="3" type="ORF">Ocin01_09142</name>
</gene>
<evidence type="ECO:0000313" key="3">
    <source>
        <dbReference type="EMBL" id="ODM97537.1"/>
    </source>
</evidence>
<feature type="transmembrane region" description="Helical" evidence="2">
    <location>
        <begin position="475"/>
        <end position="495"/>
    </location>
</feature>
<comment type="caution">
    <text evidence="3">The sequence shown here is derived from an EMBL/GenBank/DDBJ whole genome shotgun (WGS) entry which is preliminary data.</text>
</comment>
<feature type="transmembrane region" description="Helical" evidence="2">
    <location>
        <begin position="434"/>
        <end position="455"/>
    </location>
</feature>
<name>A0A1D2MWV1_ORCCI</name>
<dbReference type="AlphaFoldDB" id="A0A1D2MWV1"/>
<proteinExistence type="predicted"/>
<evidence type="ECO:0000256" key="1">
    <source>
        <dbReference type="SAM" id="MobiDB-lite"/>
    </source>
</evidence>
<reference evidence="3 4" key="1">
    <citation type="journal article" date="2016" name="Genome Biol. Evol.">
        <title>Gene Family Evolution Reflects Adaptation to Soil Environmental Stressors in the Genome of the Collembolan Orchesella cincta.</title>
        <authorList>
            <person name="Faddeeva-Vakhrusheva A."/>
            <person name="Derks M.F."/>
            <person name="Anvar S.Y."/>
            <person name="Agamennone V."/>
            <person name="Suring W."/>
            <person name="Smit S."/>
            <person name="van Straalen N.M."/>
            <person name="Roelofs D."/>
        </authorList>
    </citation>
    <scope>NUCLEOTIDE SEQUENCE [LARGE SCALE GENOMIC DNA]</scope>
    <source>
        <tissue evidence="3">Mixed pool</tissue>
    </source>
</reference>
<feature type="transmembrane region" description="Helical" evidence="2">
    <location>
        <begin position="539"/>
        <end position="557"/>
    </location>
</feature>
<feature type="transmembrane region" description="Helical" evidence="2">
    <location>
        <begin position="405"/>
        <end position="422"/>
    </location>
</feature>
<dbReference type="Proteomes" id="UP000094527">
    <property type="component" value="Unassembled WGS sequence"/>
</dbReference>
<evidence type="ECO:0000313" key="4">
    <source>
        <dbReference type="Proteomes" id="UP000094527"/>
    </source>
</evidence>
<feature type="transmembrane region" description="Helical" evidence="2">
    <location>
        <begin position="516"/>
        <end position="533"/>
    </location>
</feature>
<organism evidence="3 4">
    <name type="scientific">Orchesella cincta</name>
    <name type="common">Springtail</name>
    <name type="synonym">Podura cincta</name>
    <dbReference type="NCBI Taxonomy" id="48709"/>
    <lineage>
        <taxon>Eukaryota</taxon>
        <taxon>Metazoa</taxon>
        <taxon>Ecdysozoa</taxon>
        <taxon>Arthropoda</taxon>
        <taxon>Hexapoda</taxon>
        <taxon>Collembola</taxon>
        <taxon>Entomobryomorpha</taxon>
        <taxon>Entomobryoidea</taxon>
        <taxon>Orchesellidae</taxon>
        <taxon>Orchesellinae</taxon>
        <taxon>Orchesella</taxon>
    </lineage>
</organism>
<feature type="region of interest" description="Disordered" evidence="1">
    <location>
        <begin position="339"/>
        <end position="360"/>
    </location>
</feature>
<evidence type="ECO:0000256" key="2">
    <source>
        <dbReference type="SAM" id="Phobius"/>
    </source>
</evidence>
<sequence length="635" mass="71399">MALQQHGITIPQLETWWAKTRLSRGPRVFPICITKISGKSYPPSLSVWGPILDDIALNDIRFYDKSIHSWEATNSTSAISDVDFTFVVQKSEKDEKNFLLYHWVNLHIRTRVKTQGLFIQAITGPLGLPGGEFDINVPCSLSSAHSEGQLVHPCTVAPKSSYTWPNIYAINIPSKSDHFSVRFRWDEAQCLYTGIIQFIMITTGSFRPDDYEIKLSRFYYTNYDVQKTVLTGMSTKPYLGFKGSYECDSDSRMKYSRDHPRIIPSMEFDKCLTKGVGLDSSSSTCPPGPFVCRTLWRTDRTWWNFRNDYGNILKKFKIYTDCCELGKIPFVPTTTTISTTTTSTTTPTTTSTTTPTTNATTARTTTKKIRLYHNLTSEEKVEVKLSDRAHEAEAASRVTHGDLCILVYLLFIPLANHIARFYKDFPDFKNIGLGFWIIAHTILHSVSLIMTWLSFGLVTGTGENKLGDVSASHFSLGSVVLFLQHMVICSSLKLLGVLTPSKAFPYVSMHSLGARFSYGFSILTIVFSNAVLIKKLLAIALVFLQLMASFCTAFVEYKQDKLLGITIHRAWCPVLQRVSSDFGERTPYMRVKTVLLVMVSGWLGSCSVSIYKTRVTKLVMCLILLKSQSECANVA</sequence>
<keyword evidence="2" id="KW-1133">Transmembrane helix</keyword>
<dbReference type="EMBL" id="LJIJ01000434">
    <property type="protein sequence ID" value="ODM97537.1"/>
    <property type="molecule type" value="Genomic_DNA"/>
</dbReference>
<keyword evidence="2" id="KW-0812">Transmembrane</keyword>
<keyword evidence="4" id="KW-1185">Reference proteome</keyword>
<accession>A0A1D2MWV1</accession>